<protein>
    <recommendedName>
        <fullName evidence="4">Putative hemin transport system permease protein HrtB</fullName>
    </recommendedName>
</protein>
<evidence type="ECO:0000256" key="7">
    <source>
        <dbReference type="ARBA" id="ARBA00022692"/>
    </source>
</evidence>
<organism evidence="13 14">
    <name type="scientific">Clostridium thermosuccinogenes</name>
    <dbReference type="NCBI Taxonomy" id="84032"/>
    <lineage>
        <taxon>Bacteria</taxon>
        <taxon>Bacillati</taxon>
        <taxon>Bacillota</taxon>
        <taxon>Clostridia</taxon>
        <taxon>Eubacteriales</taxon>
        <taxon>Clostridiaceae</taxon>
        <taxon>Clostridium</taxon>
    </lineage>
</organism>
<evidence type="ECO:0000256" key="2">
    <source>
        <dbReference type="ARBA" id="ARBA00008697"/>
    </source>
</evidence>
<evidence type="ECO:0000256" key="11">
    <source>
        <dbReference type="SAM" id="Phobius"/>
    </source>
</evidence>
<comment type="subcellular location">
    <subcellularLocation>
        <location evidence="1">Cell membrane</location>
        <topology evidence="1">Multi-pass membrane protein</topology>
    </subcellularLocation>
</comment>
<proteinExistence type="inferred from homology"/>
<evidence type="ECO:0000256" key="8">
    <source>
        <dbReference type="ARBA" id="ARBA00022989"/>
    </source>
</evidence>
<evidence type="ECO:0000256" key="1">
    <source>
        <dbReference type="ARBA" id="ARBA00004651"/>
    </source>
</evidence>
<comment type="function">
    <text evidence="10">Part of the ABC transporter complex hrt involved in hemin import. Responsible for the translocation of the substrate across the membrane.</text>
</comment>
<keyword evidence="14" id="KW-1185">Reference proteome</keyword>
<dbReference type="OrthoDB" id="6313at2"/>
<evidence type="ECO:0000313" key="13">
    <source>
        <dbReference type="EMBL" id="PNU01627.1"/>
    </source>
</evidence>
<evidence type="ECO:0000259" key="12">
    <source>
        <dbReference type="Pfam" id="PF02687"/>
    </source>
</evidence>
<dbReference type="InterPro" id="IPR051125">
    <property type="entry name" value="ABC-4/HrtB_transporter"/>
</dbReference>
<evidence type="ECO:0000313" key="14">
    <source>
        <dbReference type="Proteomes" id="UP000236151"/>
    </source>
</evidence>
<evidence type="ECO:0000256" key="3">
    <source>
        <dbReference type="ARBA" id="ARBA00011131"/>
    </source>
</evidence>
<comment type="subunit">
    <text evidence="3">The complex is composed of two ATP-binding proteins (HrtA), two transmembrane proteins (HrtB) and a solute-binding protein.</text>
</comment>
<keyword evidence="9 11" id="KW-0472">Membrane</keyword>
<accession>A0A2K2FS62</accession>
<evidence type="ECO:0000256" key="6">
    <source>
        <dbReference type="ARBA" id="ARBA00022475"/>
    </source>
</evidence>
<evidence type="ECO:0000256" key="4">
    <source>
        <dbReference type="ARBA" id="ARBA00016962"/>
    </source>
</evidence>
<comment type="similarity">
    <text evidence="2">Belongs to the ABC-4 integral membrane protein family. HrtB subfamily.</text>
</comment>
<keyword evidence="6" id="KW-1003">Cell membrane</keyword>
<reference evidence="13 14" key="1">
    <citation type="submission" date="2017-06" db="EMBL/GenBank/DDBJ databases">
        <title>Investigating the central metabolism of Clostridium thermosuccinogenes.</title>
        <authorList>
            <person name="Koendjbiharie J.G."/>
            <person name="van Kranenburg R."/>
        </authorList>
    </citation>
    <scope>NUCLEOTIDE SEQUENCE [LARGE SCALE GENOMIC DNA]</scope>
    <source>
        <strain evidence="13 14">DSM 5806</strain>
    </source>
</reference>
<dbReference type="EMBL" id="NIOJ01000001">
    <property type="protein sequence ID" value="PNU01627.1"/>
    <property type="molecule type" value="Genomic_DNA"/>
</dbReference>
<feature type="transmembrane region" description="Helical" evidence="11">
    <location>
        <begin position="322"/>
        <end position="347"/>
    </location>
</feature>
<dbReference type="RefSeq" id="WP_103079856.1">
    <property type="nucleotide sequence ID" value="NZ_CP021850.1"/>
</dbReference>
<keyword evidence="5" id="KW-0813">Transport</keyword>
<evidence type="ECO:0000256" key="9">
    <source>
        <dbReference type="ARBA" id="ARBA00023136"/>
    </source>
</evidence>
<comment type="caution">
    <text evidence="13">The sequence shown here is derived from an EMBL/GenBank/DDBJ whole genome shotgun (WGS) entry which is preliminary data.</text>
</comment>
<dbReference type="InterPro" id="IPR003838">
    <property type="entry name" value="ABC3_permease_C"/>
</dbReference>
<feature type="transmembrane region" description="Helical" evidence="11">
    <location>
        <begin position="268"/>
        <end position="289"/>
    </location>
</feature>
<keyword evidence="8 11" id="KW-1133">Transmembrane helix</keyword>
<sequence>MAQALSMSKLSYMNLKRKPFRTVALVLVVVALSFVLFSGMVLSVSLKNGLNNVKARFGADLIVVPTGYEGAQESILLTGEPSCFYFKKSVLDRIKDAEGISKLTAQFYLTTLGEACCDLPVQIIGFDPATDFSIQPWIRETIGGKIEDGALIVGSDIHIGDHYSVKFYGKEYPVAAKLDETGTGLDQSVFATTETIKDLFTRAKEKGMNFLSDANPDASISSILIKVEDGYAIEQVISNILKTVEGIQIIRTQNIIAGITKSLGSLDMFLHMFSAAFLVLTLVILTLVFSVTANERKKEFATLRILGATRKKLAGILLRESLYISVTGGIIGIALSVLFIFTFNVFIENTLKLPYIQPSVPLIVVILAGTLTLSIAIGPIALAKSAAKISRAETYITLREGE</sequence>
<evidence type="ECO:0000256" key="10">
    <source>
        <dbReference type="ARBA" id="ARBA00024973"/>
    </source>
</evidence>
<dbReference type="PANTHER" id="PTHR43738">
    <property type="entry name" value="ABC TRANSPORTER, MEMBRANE PROTEIN"/>
    <property type="match status" value="1"/>
</dbReference>
<feature type="transmembrane region" description="Helical" evidence="11">
    <location>
        <begin position="359"/>
        <end position="382"/>
    </location>
</feature>
<name>A0A2K2FS62_9CLOT</name>
<dbReference type="PANTHER" id="PTHR43738:SF1">
    <property type="entry name" value="HEMIN TRANSPORT SYSTEM PERMEASE PROTEIN HRTB-RELATED"/>
    <property type="match status" value="1"/>
</dbReference>
<gene>
    <name evidence="13" type="ORF">CDQ84_01065</name>
</gene>
<feature type="domain" description="ABC3 transporter permease C-terminal" evidence="12">
    <location>
        <begin position="272"/>
        <end position="377"/>
    </location>
</feature>
<dbReference type="AlphaFoldDB" id="A0A2K2FS62"/>
<keyword evidence="7 11" id="KW-0812">Transmembrane</keyword>
<evidence type="ECO:0000256" key="5">
    <source>
        <dbReference type="ARBA" id="ARBA00022448"/>
    </source>
</evidence>
<dbReference type="Proteomes" id="UP000236151">
    <property type="component" value="Unassembled WGS sequence"/>
</dbReference>
<dbReference type="Pfam" id="PF02687">
    <property type="entry name" value="FtsX"/>
    <property type="match status" value="1"/>
</dbReference>
<dbReference type="KEGG" id="cthd:CDO33_17050"/>
<dbReference type="GO" id="GO:0005886">
    <property type="term" value="C:plasma membrane"/>
    <property type="evidence" value="ECO:0007669"/>
    <property type="project" value="UniProtKB-SubCell"/>
</dbReference>